<evidence type="ECO:0000259" key="14">
    <source>
        <dbReference type="PROSITE" id="PS50961"/>
    </source>
</evidence>
<dbReference type="Gene3D" id="3.30.160.20">
    <property type="match status" value="1"/>
</dbReference>
<comment type="caution">
    <text evidence="15">The sequence shown here is derived from an EMBL/GenBank/DDBJ whole genome shotgun (WGS) entry which is preliminary data.</text>
</comment>
<dbReference type="FunFam" id="3.40.50.150:FF:000215">
    <property type="entry name" value="Hua enhancer1"/>
    <property type="match status" value="1"/>
</dbReference>
<keyword evidence="9 13" id="KW-0694">RNA-binding</keyword>
<dbReference type="InterPro" id="IPR040813">
    <property type="entry name" value="Hen1_Lam_C"/>
</dbReference>
<proteinExistence type="inferred from homology"/>
<keyword evidence="10" id="KW-0943">RNA-mediated gene silencing</keyword>
<dbReference type="GO" id="GO:0001510">
    <property type="term" value="P:RNA methylation"/>
    <property type="evidence" value="ECO:0007669"/>
    <property type="project" value="InterPro"/>
</dbReference>
<dbReference type="AlphaFoldDB" id="A0AAW1XK27"/>
<comment type="catalytic activity">
    <reaction evidence="12">
        <text>small RNA 3'-end nucleotide + S-adenosyl-L-methionine = small RNA 3'-end 2'-O-methylnucleotide + S-adenosyl-L-homocysteine + H(+)</text>
        <dbReference type="Rhea" id="RHEA:37887"/>
        <dbReference type="Rhea" id="RHEA-COMP:10415"/>
        <dbReference type="Rhea" id="RHEA-COMP:10416"/>
        <dbReference type="ChEBI" id="CHEBI:15378"/>
        <dbReference type="ChEBI" id="CHEBI:57856"/>
        <dbReference type="ChEBI" id="CHEBI:59789"/>
        <dbReference type="ChEBI" id="CHEBI:74896"/>
        <dbReference type="ChEBI" id="CHEBI:74898"/>
        <dbReference type="EC" id="2.1.1.386"/>
    </reaction>
</comment>
<evidence type="ECO:0000256" key="4">
    <source>
        <dbReference type="ARBA" id="ARBA00022603"/>
    </source>
</evidence>
<dbReference type="InterPro" id="IPR013217">
    <property type="entry name" value="Methyltransf_12"/>
</dbReference>
<comment type="cofactor">
    <cofactor evidence="1">
        <name>Mg(2+)</name>
        <dbReference type="ChEBI" id="CHEBI:18420"/>
    </cofactor>
</comment>
<dbReference type="InterPro" id="IPR056755">
    <property type="entry name" value="DSRM_2"/>
</dbReference>
<dbReference type="Proteomes" id="UP001457282">
    <property type="component" value="Unassembled WGS sequence"/>
</dbReference>
<dbReference type="GO" id="GO:0005737">
    <property type="term" value="C:cytoplasm"/>
    <property type="evidence" value="ECO:0007669"/>
    <property type="project" value="TreeGrafter"/>
</dbReference>
<protein>
    <recommendedName>
        <fullName evidence="3">Small RNA 2'-O-methyltransferase</fullName>
        <ecNumber evidence="11">2.1.1.386</ecNumber>
    </recommendedName>
</protein>
<dbReference type="Pfam" id="PF21224">
    <property type="entry name" value="Hen1_LCD"/>
    <property type="match status" value="1"/>
</dbReference>
<feature type="domain" description="HTH La-type RNA-binding" evidence="14">
    <location>
        <begin position="100"/>
        <end position="211"/>
    </location>
</feature>
<dbReference type="Gene3D" id="3.40.50.150">
    <property type="entry name" value="Vaccinia Virus protein VP39"/>
    <property type="match status" value="1"/>
</dbReference>
<keyword evidence="8" id="KW-0460">Magnesium</keyword>
<evidence type="ECO:0000256" key="12">
    <source>
        <dbReference type="ARBA" id="ARBA00048418"/>
    </source>
</evidence>
<keyword evidence="16" id="KW-1185">Reference proteome</keyword>
<evidence type="ECO:0000256" key="13">
    <source>
        <dbReference type="PROSITE-ProRule" id="PRU00332"/>
    </source>
</evidence>
<dbReference type="PANTHER" id="PTHR21404:SF3">
    <property type="entry name" value="SMALL RNA 2'-O-METHYLTRANSFERASE"/>
    <property type="match status" value="1"/>
</dbReference>
<dbReference type="GO" id="GO:0090486">
    <property type="term" value="F:small RNA 2'-O-methyltransferase activity"/>
    <property type="evidence" value="ECO:0007669"/>
    <property type="project" value="UniProtKB-EC"/>
</dbReference>
<dbReference type="InterPro" id="IPR006630">
    <property type="entry name" value="La_HTH"/>
</dbReference>
<dbReference type="Pfam" id="PF08242">
    <property type="entry name" value="Methyltransf_12"/>
    <property type="match status" value="1"/>
</dbReference>
<keyword evidence="4" id="KW-0489">Methyltransferase</keyword>
<evidence type="ECO:0000313" key="16">
    <source>
        <dbReference type="Proteomes" id="UP001457282"/>
    </source>
</evidence>
<sequence length="973" mass="107608">METEGASSVTVRKTTCSPKAIIHQKFGSNACYKTEEVHESAQNGCPGLAFVQKGPCLYRCTLQLPEITVVSGIFKKKKDAEQSAAELALEKLNIDPAAKSSSLPETWDDLVSRVKYLFSDEFLSSLHPLSGHFRAALQREGHLSGLIPACAIAVFDVTLGNLCKSIDPKVESNPFLIISHVMRAAARLSGFIASSEGELWIRRKNPYPPEIIELSSIQQNPNNPEIIVSSSIQQSGFPEIFMVEAVSIPCSLEKTVERVILNLTSSGYFLDVIAKQLGLLEAADLMISRPIGKASSETRMYFAAPKKYLLDIYSDLLNPKEVCSFGGTLNARASYLSGQDIYGDAILATIGYTWRSKDLFYEEVSVKSYYRMLIGKTPRGLYRLSRGAILAAELPLAFSTNAKWKGSFPREMLCTFCRQHRLSQPIFSTLSSLEESSGSSQSHKKLRVTELAVKDTQHANGCAVATVAKESMESGGSFRCEVKVFSKFQDLILECSPKDSFKKQSDAIQNSSLKVLLWLDVYFRDPNVPLETLKASADGLDIRFEAPNFIEAFMLCQPLHNVLHNEIEEGKLVYANSVNVPYALPGHEIRSLNIEGPDSGVSPSNGSLSCVSYSVSLVAEGEHIKELLESSDDFEFEIASGAVNPHLESVLMQMYVGQSACFSMDLPPRELIFAAADDSARMLSILSSKTCCLEYTITLLRVTEPLEDRMEQALFSPPLSKQRVEYAVQSIKESCATTLVDFGCGSGSLLDSLLNYPTSLEKIAGIDLSQKSLTRAAKILNSKLNSNSDADISCTALKSAILYDGSVTNFDSRLCGFDIGTCLEVIEHMQEDQAHLFGNVALSYFRPKILIVSTPNYEYNVILQKATLSTSEDELDERSESQSCKFRNHDHKFEWTRAQFNSWATELATRHNYSVEFSGVGGSGDEPGFASQIAVFRRRTVPQEDYPEDLSDSEQHYQVIWEWSSSDRSRSAL</sequence>
<dbReference type="SUPFAM" id="SSF54768">
    <property type="entry name" value="dsRNA-binding domain-like"/>
    <property type="match status" value="1"/>
</dbReference>
<evidence type="ECO:0000256" key="5">
    <source>
        <dbReference type="ARBA" id="ARBA00022679"/>
    </source>
</evidence>
<evidence type="ECO:0000256" key="1">
    <source>
        <dbReference type="ARBA" id="ARBA00001946"/>
    </source>
</evidence>
<evidence type="ECO:0000256" key="9">
    <source>
        <dbReference type="ARBA" id="ARBA00022884"/>
    </source>
</evidence>
<gene>
    <name evidence="15" type="ORF">M0R45_013754</name>
</gene>
<dbReference type="InterPro" id="IPR026610">
    <property type="entry name" value="Hen1"/>
</dbReference>
<organism evidence="15 16">
    <name type="scientific">Rubus argutus</name>
    <name type="common">Southern blackberry</name>
    <dbReference type="NCBI Taxonomy" id="59490"/>
    <lineage>
        <taxon>Eukaryota</taxon>
        <taxon>Viridiplantae</taxon>
        <taxon>Streptophyta</taxon>
        <taxon>Embryophyta</taxon>
        <taxon>Tracheophyta</taxon>
        <taxon>Spermatophyta</taxon>
        <taxon>Magnoliopsida</taxon>
        <taxon>eudicotyledons</taxon>
        <taxon>Gunneridae</taxon>
        <taxon>Pentapetalae</taxon>
        <taxon>rosids</taxon>
        <taxon>fabids</taxon>
        <taxon>Rosales</taxon>
        <taxon>Rosaceae</taxon>
        <taxon>Rosoideae</taxon>
        <taxon>Rosoideae incertae sedis</taxon>
        <taxon>Rubus</taxon>
    </lineage>
</organism>
<dbReference type="PROSITE" id="PS50961">
    <property type="entry name" value="HTH_LA"/>
    <property type="match status" value="1"/>
</dbReference>
<dbReference type="GO" id="GO:0005634">
    <property type="term" value="C:nucleus"/>
    <property type="evidence" value="ECO:0007669"/>
    <property type="project" value="TreeGrafter"/>
</dbReference>
<dbReference type="EMBL" id="JBEDUW010000003">
    <property type="protein sequence ID" value="KAK9936934.1"/>
    <property type="molecule type" value="Genomic_DNA"/>
</dbReference>
<evidence type="ECO:0000256" key="11">
    <source>
        <dbReference type="ARBA" id="ARBA00035025"/>
    </source>
</evidence>
<dbReference type="Pfam" id="PF18441">
    <property type="entry name" value="Hen1_Lam_C"/>
    <property type="match status" value="1"/>
</dbReference>
<dbReference type="EC" id="2.1.1.386" evidence="11"/>
<evidence type="ECO:0000256" key="3">
    <source>
        <dbReference type="ARBA" id="ARBA00021330"/>
    </source>
</evidence>
<comment type="similarity">
    <text evidence="2">Belongs to the methyltransferase superfamily. HEN1 family.</text>
</comment>
<keyword evidence="7" id="KW-0479">Metal-binding</keyword>
<keyword evidence="6" id="KW-0949">S-adenosyl-L-methionine</keyword>
<dbReference type="GO" id="GO:0046872">
    <property type="term" value="F:metal ion binding"/>
    <property type="evidence" value="ECO:0007669"/>
    <property type="project" value="UniProtKB-KW"/>
</dbReference>
<evidence type="ECO:0000256" key="2">
    <source>
        <dbReference type="ARBA" id="ARBA00009026"/>
    </source>
</evidence>
<dbReference type="SUPFAM" id="SSF53335">
    <property type="entry name" value="S-adenosyl-L-methionine-dependent methyltransferases"/>
    <property type="match status" value="1"/>
</dbReference>
<dbReference type="InterPro" id="IPR040870">
    <property type="entry name" value="HEN1_dsRBD2"/>
</dbReference>
<evidence type="ECO:0000256" key="6">
    <source>
        <dbReference type="ARBA" id="ARBA00022691"/>
    </source>
</evidence>
<name>A0AAW1XK27_RUBAR</name>
<dbReference type="InterPro" id="IPR029063">
    <property type="entry name" value="SAM-dependent_MTases_sf"/>
</dbReference>
<dbReference type="GO" id="GO:0030422">
    <property type="term" value="P:siRNA processing"/>
    <property type="evidence" value="ECO:0007669"/>
    <property type="project" value="TreeGrafter"/>
</dbReference>
<dbReference type="Pfam" id="PF24995">
    <property type="entry name" value="DSRM_2"/>
    <property type="match status" value="1"/>
</dbReference>
<evidence type="ECO:0000256" key="7">
    <source>
        <dbReference type="ARBA" id="ARBA00022723"/>
    </source>
</evidence>
<dbReference type="GO" id="GO:0003723">
    <property type="term" value="F:RNA binding"/>
    <property type="evidence" value="ECO:0007669"/>
    <property type="project" value="UniProtKB-UniRule"/>
</dbReference>
<evidence type="ECO:0000313" key="15">
    <source>
        <dbReference type="EMBL" id="KAK9936934.1"/>
    </source>
</evidence>
<reference evidence="15 16" key="1">
    <citation type="journal article" date="2023" name="G3 (Bethesda)">
        <title>A chromosome-length genome assembly and annotation of blackberry (Rubus argutus, cv. 'Hillquist').</title>
        <authorList>
            <person name="Bruna T."/>
            <person name="Aryal R."/>
            <person name="Dudchenko O."/>
            <person name="Sargent D.J."/>
            <person name="Mead D."/>
            <person name="Buti M."/>
            <person name="Cavallini A."/>
            <person name="Hytonen T."/>
            <person name="Andres J."/>
            <person name="Pham M."/>
            <person name="Weisz D."/>
            <person name="Mascagni F."/>
            <person name="Usai G."/>
            <person name="Natali L."/>
            <person name="Bassil N."/>
            <person name="Fernandez G.E."/>
            <person name="Lomsadze A."/>
            <person name="Armour M."/>
            <person name="Olukolu B."/>
            <person name="Poorten T."/>
            <person name="Britton C."/>
            <person name="Davik J."/>
            <person name="Ashrafi H."/>
            <person name="Aiden E.L."/>
            <person name="Borodovsky M."/>
            <person name="Worthington M."/>
        </authorList>
    </citation>
    <scope>NUCLEOTIDE SEQUENCE [LARGE SCALE GENOMIC DNA]</scope>
    <source>
        <strain evidence="15">PI 553951</strain>
    </source>
</reference>
<keyword evidence="5" id="KW-0808">Transferase</keyword>
<dbReference type="PANTHER" id="PTHR21404">
    <property type="entry name" value="HEN1"/>
    <property type="match status" value="1"/>
</dbReference>
<accession>A0AAW1XK27</accession>
<evidence type="ECO:0000256" key="8">
    <source>
        <dbReference type="ARBA" id="ARBA00022842"/>
    </source>
</evidence>
<dbReference type="Pfam" id="PF17842">
    <property type="entry name" value="dsRBD2"/>
    <property type="match status" value="1"/>
</dbReference>
<evidence type="ECO:0000256" key="10">
    <source>
        <dbReference type="ARBA" id="ARBA00023158"/>
    </source>
</evidence>